<evidence type="ECO:0000313" key="2">
    <source>
        <dbReference type="Proteomes" id="UP000499080"/>
    </source>
</evidence>
<protein>
    <recommendedName>
        <fullName evidence="3">RNase H type-1 domain-containing protein</fullName>
    </recommendedName>
</protein>
<name>A0A4Y2BAQ9_ARAVE</name>
<organism evidence="1 2">
    <name type="scientific">Araneus ventricosus</name>
    <name type="common">Orbweaver spider</name>
    <name type="synonym">Epeira ventricosa</name>
    <dbReference type="NCBI Taxonomy" id="182803"/>
    <lineage>
        <taxon>Eukaryota</taxon>
        <taxon>Metazoa</taxon>
        <taxon>Ecdysozoa</taxon>
        <taxon>Arthropoda</taxon>
        <taxon>Chelicerata</taxon>
        <taxon>Arachnida</taxon>
        <taxon>Araneae</taxon>
        <taxon>Araneomorphae</taxon>
        <taxon>Entelegynae</taxon>
        <taxon>Araneoidea</taxon>
        <taxon>Araneidae</taxon>
        <taxon>Araneus</taxon>
    </lineage>
</organism>
<dbReference type="Proteomes" id="UP000499080">
    <property type="component" value="Unassembled WGS sequence"/>
</dbReference>
<evidence type="ECO:0000313" key="1">
    <source>
        <dbReference type="EMBL" id="GBL88857.1"/>
    </source>
</evidence>
<comment type="caution">
    <text evidence="1">The sequence shown here is derived from an EMBL/GenBank/DDBJ whole genome shotgun (WGS) entry which is preliminary data.</text>
</comment>
<dbReference type="OrthoDB" id="6737275at2759"/>
<sequence>MNAKEDVKIGSKFSWKDFEGKVECNSVHPAQWISIPYGTENQTTDAIEIFTDGSKLNKRFGAAMIAYYNGVEIYSEECRLSDHALSTRWRLEVCK</sequence>
<reference evidence="1 2" key="1">
    <citation type="journal article" date="2019" name="Sci. Rep.">
        <title>Orb-weaving spider Araneus ventricosus genome elucidates the spidroin gene catalogue.</title>
        <authorList>
            <person name="Kono N."/>
            <person name="Nakamura H."/>
            <person name="Ohtoshi R."/>
            <person name="Moran D.A.P."/>
            <person name="Shinohara A."/>
            <person name="Yoshida Y."/>
            <person name="Fujiwara M."/>
            <person name="Mori M."/>
            <person name="Tomita M."/>
            <person name="Arakawa K."/>
        </authorList>
    </citation>
    <scope>NUCLEOTIDE SEQUENCE [LARGE SCALE GENOMIC DNA]</scope>
</reference>
<dbReference type="AlphaFoldDB" id="A0A4Y2BAQ9"/>
<gene>
    <name evidence="1" type="ORF">AVEN_158966_1</name>
</gene>
<accession>A0A4Y2BAQ9</accession>
<proteinExistence type="predicted"/>
<keyword evidence="2" id="KW-1185">Reference proteome</keyword>
<evidence type="ECO:0008006" key="3">
    <source>
        <dbReference type="Google" id="ProtNLM"/>
    </source>
</evidence>
<dbReference type="EMBL" id="BGPR01000062">
    <property type="protein sequence ID" value="GBL88857.1"/>
    <property type="molecule type" value="Genomic_DNA"/>
</dbReference>